<keyword evidence="2" id="KW-0479">Metal-binding</keyword>
<organism evidence="6 7">
    <name type="scientific">Cerrena zonata</name>
    <dbReference type="NCBI Taxonomy" id="2478898"/>
    <lineage>
        <taxon>Eukaryota</taxon>
        <taxon>Fungi</taxon>
        <taxon>Dikarya</taxon>
        <taxon>Basidiomycota</taxon>
        <taxon>Agaricomycotina</taxon>
        <taxon>Agaricomycetes</taxon>
        <taxon>Polyporales</taxon>
        <taxon>Cerrenaceae</taxon>
        <taxon>Cerrena</taxon>
    </lineage>
</organism>
<evidence type="ECO:0000256" key="3">
    <source>
        <dbReference type="ARBA" id="ARBA00022833"/>
    </source>
</evidence>
<dbReference type="AlphaFoldDB" id="A0AAW0FD59"/>
<comment type="caution">
    <text evidence="6">The sequence shown here is derived from an EMBL/GenBank/DDBJ whole genome shotgun (WGS) entry which is preliminary data.</text>
</comment>
<evidence type="ECO:0000313" key="6">
    <source>
        <dbReference type="EMBL" id="KAK7675969.1"/>
    </source>
</evidence>
<dbReference type="Gene3D" id="3.90.180.10">
    <property type="entry name" value="Medium-chain alcohol dehydrogenases, catalytic domain"/>
    <property type="match status" value="1"/>
</dbReference>
<dbReference type="GO" id="GO:0046872">
    <property type="term" value="F:metal ion binding"/>
    <property type="evidence" value="ECO:0007669"/>
    <property type="project" value="UniProtKB-KW"/>
</dbReference>
<dbReference type="SUPFAM" id="SSF51735">
    <property type="entry name" value="NAD(P)-binding Rossmann-fold domains"/>
    <property type="match status" value="1"/>
</dbReference>
<feature type="domain" description="Alcohol dehydrogenase-like C-terminal" evidence="4">
    <location>
        <begin position="265"/>
        <end position="367"/>
    </location>
</feature>
<dbReference type="InterPro" id="IPR013154">
    <property type="entry name" value="ADH-like_N"/>
</dbReference>
<reference evidence="6 7" key="1">
    <citation type="submission" date="2022-09" db="EMBL/GenBank/DDBJ databases">
        <authorList>
            <person name="Palmer J.M."/>
        </authorList>
    </citation>
    <scope>NUCLEOTIDE SEQUENCE [LARGE SCALE GENOMIC DNA]</scope>
    <source>
        <strain evidence="6 7">DSM 7382</strain>
    </source>
</reference>
<evidence type="ECO:0000259" key="5">
    <source>
        <dbReference type="Pfam" id="PF08240"/>
    </source>
</evidence>
<keyword evidence="3" id="KW-0862">Zinc</keyword>
<evidence type="ECO:0000259" key="4">
    <source>
        <dbReference type="Pfam" id="PF00107"/>
    </source>
</evidence>
<proteinExistence type="predicted"/>
<name>A0AAW0FD59_9APHY</name>
<dbReference type="PANTHER" id="PTHR42813">
    <property type="entry name" value="ZINC-TYPE ALCOHOL DEHYDROGENASE-LIKE"/>
    <property type="match status" value="1"/>
</dbReference>
<accession>A0AAW0FD59</accession>
<feature type="domain" description="Alcohol dehydrogenase-like N-terminal" evidence="5">
    <location>
        <begin position="40"/>
        <end position="159"/>
    </location>
</feature>
<evidence type="ECO:0000256" key="1">
    <source>
        <dbReference type="ARBA" id="ARBA00001947"/>
    </source>
</evidence>
<dbReference type="Proteomes" id="UP001385951">
    <property type="component" value="Unassembled WGS sequence"/>
</dbReference>
<evidence type="ECO:0000313" key="7">
    <source>
        <dbReference type="Proteomes" id="UP001385951"/>
    </source>
</evidence>
<comment type="cofactor">
    <cofactor evidence="1">
        <name>Zn(2+)</name>
        <dbReference type="ChEBI" id="CHEBI:29105"/>
    </cofactor>
</comment>
<dbReference type="Gene3D" id="3.40.50.720">
    <property type="entry name" value="NAD(P)-binding Rossmann-like Domain"/>
    <property type="match status" value="1"/>
</dbReference>
<dbReference type="SUPFAM" id="SSF50129">
    <property type="entry name" value="GroES-like"/>
    <property type="match status" value="1"/>
</dbReference>
<dbReference type="PANTHER" id="PTHR42813:SF2">
    <property type="entry name" value="DEHYDROGENASE, ZINC-CONTAINING, PUTATIVE (AFU_ORTHOLOGUE AFUA_2G02810)-RELATED"/>
    <property type="match status" value="1"/>
</dbReference>
<dbReference type="InterPro" id="IPR036291">
    <property type="entry name" value="NAD(P)-bd_dom_sf"/>
</dbReference>
<dbReference type="EMBL" id="JASBNA010000147">
    <property type="protein sequence ID" value="KAK7675969.1"/>
    <property type="molecule type" value="Genomic_DNA"/>
</dbReference>
<dbReference type="Pfam" id="PF00107">
    <property type="entry name" value="ADH_zinc_N"/>
    <property type="match status" value="1"/>
</dbReference>
<sequence length="433" mass="46447">MATQDMSSEVRSGEQRAVRFHPPSFDIRVETVPIPQLIEPDDAIVKVTLAGLCGSDLHVYRGHEEVDAVMTSGHEFVGEVTALGESFKSDVSGRPSLYSTLQVGDKVVSPFTVSCGECHFCRMGFSARCVHSALFGTPDLPGGQAQYVRVPKAGGTLLKIEDITSLFHGQTQLADTSLILLADILPTGAFAALQALQHPKVSALIHNTSYPYNGFVPKHVPFDTVQLTASDRTITFAVIGLGPVGICALVSLLDMLEDISTITYRVVAIDPNVSRREKCQSVLTSMESDVKSAHVVVADIDESENIVKDWTGGVGCDAVLEVVGNNSALTLAYDIVRPFGVISSVGVHQGPPLPFTGRDVYNKNVSFEFGRCPVRAILPIAAAILLKRQDVFGGVGGSASLIDKILGFDEAPEIYKVFNEGGCGKILFDPWRS</sequence>
<evidence type="ECO:0000256" key="2">
    <source>
        <dbReference type="ARBA" id="ARBA00022723"/>
    </source>
</evidence>
<dbReference type="InterPro" id="IPR013149">
    <property type="entry name" value="ADH-like_C"/>
</dbReference>
<protein>
    <submittedName>
        <fullName evidence="6">Uncharacterized protein</fullName>
    </submittedName>
</protein>
<dbReference type="InterPro" id="IPR011032">
    <property type="entry name" value="GroES-like_sf"/>
</dbReference>
<dbReference type="Pfam" id="PF08240">
    <property type="entry name" value="ADH_N"/>
    <property type="match status" value="1"/>
</dbReference>
<gene>
    <name evidence="6" type="ORF">QCA50_021082</name>
</gene>
<keyword evidence="7" id="KW-1185">Reference proteome</keyword>